<comment type="caution">
    <text evidence="7">The sequence shown here is derived from an EMBL/GenBank/DDBJ whole genome shotgun (WGS) entry which is preliminary data.</text>
</comment>
<proteinExistence type="predicted"/>
<dbReference type="SUPFAM" id="SSF50630">
    <property type="entry name" value="Acid proteases"/>
    <property type="match status" value="1"/>
</dbReference>
<keyword evidence="4" id="KW-0255">Endonuclease</keyword>
<dbReference type="InterPro" id="IPR000477">
    <property type="entry name" value="RT_dom"/>
</dbReference>
<evidence type="ECO:0000256" key="1">
    <source>
        <dbReference type="ARBA" id="ARBA00022679"/>
    </source>
</evidence>
<dbReference type="InterPro" id="IPR043502">
    <property type="entry name" value="DNA/RNA_pol_sf"/>
</dbReference>
<dbReference type="InterPro" id="IPR021109">
    <property type="entry name" value="Peptidase_aspartic_dom_sf"/>
</dbReference>
<dbReference type="GO" id="GO:0004519">
    <property type="term" value="F:endonuclease activity"/>
    <property type="evidence" value="ECO:0007669"/>
    <property type="project" value="UniProtKB-KW"/>
</dbReference>
<evidence type="ECO:0000256" key="3">
    <source>
        <dbReference type="ARBA" id="ARBA00022722"/>
    </source>
</evidence>
<protein>
    <recommendedName>
        <fullName evidence="6">Reverse transcriptase domain-containing protein</fullName>
    </recommendedName>
</protein>
<accession>A0A0J7K756</accession>
<dbReference type="Gene3D" id="3.10.10.10">
    <property type="entry name" value="HIV Type 1 Reverse Transcriptase, subunit A, domain 1"/>
    <property type="match status" value="1"/>
</dbReference>
<dbReference type="PROSITE" id="PS50878">
    <property type="entry name" value="RT_POL"/>
    <property type="match status" value="1"/>
</dbReference>
<reference evidence="7 8" key="1">
    <citation type="submission" date="2015-04" db="EMBL/GenBank/DDBJ databases">
        <title>Lasius niger genome sequencing.</title>
        <authorList>
            <person name="Konorov E.A."/>
            <person name="Nikitin M.A."/>
            <person name="Kirill M.V."/>
            <person name="Chang P."/>
        </authorList>
    </citation>
    <scope>NUCLEOTIDE SEQUENCE [LARGE SCALE GENOMIC DNA]</scope>
    <source>
        <tissue evidence="7">Whole</tissue>
    </source>
</reference>
<name>A0A0J7K756_LASNI</name>
<evidence type="ECO:0000313" key="7">
    <source>
        <dbReference type="EMBL" id="KMQ86207.1"/>
    </source>
</evidence>
<feature type="domain" description="Reverse transcriptase" evidence="6">
    <location>
        <begin position="432"/>
        <end position="609"/>
    </location>
</feature>
<dbReference type="PANTHER" id="PTHR37984:SF5">
    <property type="entry name" value="PROTEIN NYNRIN-LIKE"/>
    <property type="match status" value="1"/>
</dbReference>
<keyword evidence="1" id="KW-0808">Transferase</keyword>
<evidence type="ECO:0000256" key="2">
    <source>
        <dbReference type="ARBA" id="ARBA00022695"/>
    </source>
</evidence>
<dbReference type="CDD" id="cd01647">
    <property type="entry name" value="RT_LTR"/>
    <property type="match status" value="1"/>
</dbReference>
<organism evidence="7 8">
    <name type="scientific">Lasius niger</name>
    <name type="common">Black garden ant</name>
    <dbReference type="NCBI Taxonomy" id="67767"/>
    <lineage>
        <taxon>Eukaryota</taxon>
        <taxon>Metazoa</taxon>
        <taxon>Ecdysozoa</taxon>
        <taxon>Arthropoda</taxon>
        <taxon>Hexapoda</taxon>
        <taxon>Insecta</taxon>
        <taxon>Pterygota</taxon>
        <taxon>Neoptera</taxon>
        <taxon>Endopterygota</taxon>
        <taxon>Hymenoptera</taxon>
        <taxon>Apocrita</taxon>
        <taxon>Aculeata</taxon>
        <taxon>Formicoidea</taxon>
        <taxon>Formicidae</taxon>
        <taxon>Formicinae</taxon>
        <taxon>Lasius</taxon>
        <taxon>Lasius</taxon>
    </lineage>
</organism>
<keyword evidence="3" id="KW-0540">Nuclease</keyword>
<dbReference type="SUPFAM" id="SSF56672">
    <property type="entry name" value="DNA/RNA polymerases"/>
    <property type="match status" value="1"/>
</dbReference>
<dbReference type="STRING" id="67767.A0A0J7K756"/>
<dbReference type="GO" id="GO:0016779">
    <property type="term" value="F:nucleotidyltransferase activity"/>
    <property type="evidence" value="ECO:0007669"/>
    <property type="project" value="UniProtKB-KW"/>
</dbReference>
<dbReference type="EMBL" id="LBMM01012476">
    <property type="protein sequence ID" value="KMQ86207.1"/>
    <property type="molecule type" value="Genomic_DNA"/>
</dbReference>
<dbReference type="Gene3D" id="2.40.70.10">
    <property type="entry name" value="Acid Proteases"/>
    <property type="match status" value="1"/>
</dbReference>
<dbReference type="CDD" id="cd05481">
    <property type="entry name" value="retropepsin_like_LTR_1"/>
    <property type="match status" value="1"/>
</dbReference>
<gene>
    <name evidence="7" type="ORF">RF55_14881</name>
</gene>
<dbReference type="GO" id="GO:0071897">
    <property type="term" value="P:DNA biosynthetic process"/>
    <property type="evidence" value="ECO:0007669"/>
    <property type="project" value="UniProtKB-ARBA"/>
</dbReference>
<dbReference type="InterPro" id="IPR050951">
    <property type="entry name" value="Retrovirus_Pol_polyprotein"/>
</dbReference>
<keyword evidence="8" id="KW-1185">Reference proteome</keyword>
<evidence type="ECO:0000313" key="8">
    <source>
        <dbReference type="Proteomes" id="UP000036403"/>
    </source>
</evidence>
<feature type="region of interest" description="Disordered" evidence="5">
    <location>
        <begin position="680"/>
        <end position="738"/>
    </location>
</feature>
<sequence>MGDSRGISPMRMSGNIAESWQMWRSRFENYLKASEITKKPQGTQCAQLLHYIGKEGFKIYKTFTITDGEKDNLPILLAKFEAHFLPKENLSYERYVFFTMRQKGGQSLEQFVVELTEQAQKCKLGDLQDNLIKCMITCGVQRNEMREKLLQDDSLTLEEAIHQCKVMEKAKIQSKEMEAVGESVNSGTVNLIKTKKTGQAVGGKSVYNAKDKIIVKCTKCALCRSSGKKKLNEITEGSVDTLTSHDKEGYLFIGEIENKNNKEQAWFTEVEINNVKVKFKVDTGAMCNVLSVVQLKAMGLSKIKIEPTTVMLKSYTGDKLQVKGMCKLSVKKRDKIFKLDFYIVNTNTPAILGLESCLKLSIIKKIDNINNKDKYDELEKEYKEIFSGIGCLSKPYHIKLKENAQPVIQPTRRVALTLLDKLKECLVELVKEKIIEKVEKATDWVNALVITRKPNGSLRICLDPKDLNNNIKREYCLIPTLEEITAKLTGATVFSTLDATSGFYQIVLDKESSDLCTFGTPFGRYKFLRLPYGIKSAPEVFQQRFKQIFENCEGCDVYIDDLIVYGKNKAEHDERLKKVLETAKKNKVKFNLKKCHFGKSSIKYMGHIISAKGVTVDEGTIKAIKELQTPKCKEDVQRALEYIRNRKFIKINKYREKEKITQNPCLFNTPEREEEETKKCYIEIEEEKEDKERSSEGGGTSEEKDDNESDSGESQSDRKNTTTTRSGRIVKQPEKLDL</sequence>
<dbReference type="InterPro" id="IPR043128">
    <property type="entry name" value="Rev_trsase/Diguanyl_cyclase"/>
</dbReference>
<dbReference type="AlphaFoldDB" id="A0A0J7K756"/>
<dbReference type="Proteomes" id="UP000036403">
    <property type="component" value="Unassembled WGS sequence"/>
</dbReference>
<evidence type="ECO:0000256" key="5">
    <source>
        <dbReference type="SAM" id="MobiDB-lite"/>
    </source>
</evidence>
<dbReference type="Pfam" id="PF00078">
    <property type="entry name" value="RVT_1"/>
    <property type="match status" value="1"/>
</dbReference>
<dbReference type="PANTHER" id="PTHR37984">
    <property type="entry name" value="PROTEIN CBG26694"/>
    <property type="match status" value="1"/>
</dbReference>
<evidence type="ECO:0000256" key="4">
    <source>
        <dbReference type="ARBA" id="ARBA00022759"/>
    </source>
</evidence>
<evidence type="ECO:0000259" key="6">
    <source>
        <dbReference type="PROSITE" id="PS50878"/>
    </source>
</evidence>
<dbReference type="OrthoDB" id="7555198at2759"/>
<keyword evidence="4" id="KW-0378">Hydrolase</keyword>
<keyword evidence="2" id="KW-0548">Nucleotidyltransferase</keyword>
<dbReference type="PaxDb" id="67767-A0A0J7K756"/>
<dbReference type="Gene3D" id="3.30.70.270">
    <property type="match status" value="1"/>
</dbReference>